<feature type="non-terminal residue" evidence="2">
    <location>
        <position position="1"/>
    </location>
</feature>
<evidence type="ECO:0000313" key="2">
    <source>
        <dbReference type="EMBL" id="CAK9090441.1"/>
    </source>
</evidence>
<feature type="non-terminal residue" evidence="2">
    <location>
        <position position="65"/>
    </location>
</feature>
<comment type="caution">
    <text evidence="2">The sequence shown here is derived from an EMBL/GenBank/DDBJ whole genome shotgun (WGS) entry which is preliminary data.</text>
</comment>
<sequence length="65" mass="7288">VEEDGLEQATRAAAEEDWPWSDQEAQLQNERNLAKKLMIRGMDLHGGMHPGLHPRVHGVAGPRLH</sequence>
<dbReference type="Proteomes" id="UP001642464">
    <property type="component" value="Unassembled WGS sequence"/>
</dbReference>
<gene>
    <name evidence="2" type="ORF">SCF082_LOCUS42655</name>
</gene>
<keyword evidence="3" id="KW-1185">Reference proteome</keyword>
<evidence type="ECO:0000256" key="1">
    <source>
        <dbReference type="SAM" id="MobiDB-lite"/>
    </source>
</evidence>
<feature type="region of interest" description="Disordered" evidence="1">
    <location>
        <begin position="1"/>
        <end position="23"/>
    </location>
</feature>
<dbReference type="EMBL" id="CAXAMM010040006">
    <property type="protein sequence ID" value="CAK9090441.1"/>
    <property type="molecule type" value="Genomic_DNA"/>
</dbReference>
<accession>A0ABP0QTJ9</accession>
<reference evidence="2 3" key="1">
    <citation type="submission" date="2024-02" db="EMBL/GenBank/DDBJ databases">
        <authorList>
            <person name="Chen Y."/>
            <person name="Shah S."/>
            <person name="Dougan E. K."/>
            <person name="Thang M."/>
            <person name="Chan C."/>
        </authorList>
    </citation>
    <scope>NUCLEOTIDE SEQUENCE [LARGE SCALE GENOMIC DNA]</scope>
</reference>
<proteinExistence type="predicted"/>
<evidence type="ECO:0000313" key="3">
    <source>
        <dbReference type="Proteomes" id="UP001642464"/>
    </source>
</evidence>
<feature type="region of interest" description="Disordered" evidence="1">
    <location>
        <begin position="46"/>
        <end position="65"/>
    </location>
</feature>
<name>A0ABP0QTJ9_9DINO</name>
<protein>
    <submittedName>
        <fullName evidence="2">Uncharacterized protein</fullName>
    </submittedName>
</protein>
<organism evidence="2 3">
    <name type="scientific">Durusdinium trenchii</name>
    <dbReference type="NCBI Taxonomy" id="1381693"/>
    <lineage>
        <taxon>Eukaryota</taxon>
        <taxon>Sar</taxon>
        <taxon>Alveolata</taxon>
        <taxon>Dinophyceae</taxon>
        <taxon>Suessiales</taxon>
        <taxon>Symbiodiniaceae</taxon>
        <taxon>Durusdinium</taxon>
    </lineage>
</organism>